<sequence>MPYLSYIIQPILLGWNDIGKIPLKLKSTLGLVAKRLYDTDGTSIKFFKPLAANLCEDLEHITQSKKPTS</sequence>
<protein>
    <submittedName>
        <fullName evidence="1">Uncharacterized protein</fullName>
    </submittedName>
</protein>
<dbReference type="Proteomes" id="UP001057474">
    <property type="component" value="Chromosome"/>
</dbReference>
<proteinExistence type="predicted"/>
<evidence type="ECO:0000313" key="1">
    <source>
        <dbReference type="EMBL" id="USQ12970.1"/>
    </source>
</evidence>
<dbReference type="RefSeq" id="WP_252579182.1">
    <property type="nucleotide sequence ID" value="NZ_CP071527.1"/>
</dbReference>
<gene>
    <name evidence="1" type="ORF">J2N86_09675</name>
</gene>
<accession>A0ABY4Y5X8</accession>
<evidence type="ECO:0000313" key="2">
    <source>
        <dbReference type="Proteomes" id="UP001057474"/>
    </source>
</evidence>
<name>A0ABY4Y5X8_9GAMM</name>
<dbReference type="EMBL" id="CP071527">
    <property type="protein sequence ID" value="USQ12970.1"/>
    <property type="molecule type" value="Genomic_DNA"/>
</dbReference>
<keyword evidence="2" id="KW-1185">Reference proteome</keyword>
<organism evidence="1 2">
    <name type="scientific">Legionella lytica</name>
    <dbReference type="NCBI Taxonomy" id="96232"/>
    <lineage>
        <taxon>Bacteria</taxon>
        <taxon>Pseudomonadati</taxon>
        <taxon>Pseudomonadota</taxon>
        <taxon>Gammaproteobacteria</taxon>
        <taxon>Legionellales</taxon>
        <taxon>Legionellaceae</taxon>
        <taxon>Legionella</taxon>
    </lineage>
</organism>
<reference evidence="1" key="1">
    <citation type="submission" date="2021-03" db="EMBL/GenBank/DDBJ databases">
        <title>Legionella lytica PCM 2298.</title>
        <authorList>
            <person name="Koper P."/>
        </authorList>
    </citation>
    <scope>NUCLEOTIDE SEQUENCE</scope>
    <source>
        <strain evidence="1">PCM 2298</strain>
    </source>
</reference>